<keyword evidence="1" id="KW-0732">Signal</keyword>
<evidence type="ECO:0000256" key="1">
    <source>
        <dbReference type="ARBA" id="ARBA00022729"/>
    </source>
</evidence>
<proteinExistence type="inferred from homology"/>
<name>A0ABW7WLY6_9NOCA</name>
<dbReference type="Proteomes" id="UP001611450">
    <property type="component" value="Unassembled WGS sequence"/>
</dbReference>
<accession>A0ABW7WLY6</accession>
<comment type="caution">
    <text evidence="4">The sequence shown here is derived from an EMBL/GenBank/DDBJ whole genome shotgun (WGS) entry which is preliminary data.</text>
</comment>
<comment type="similarity">
    <text evidence="2">Belongs to the MTB12 family.</text>
</comment>
<keyword evidence="5" id="KW-1185">Reference proteome</keyword>
<evidence type="ECO:0000259" key="3">
    <source>
        <dbReference type="Pfam" id="PF26580"/>
    </source>
</evidence>
<evidence type="ECO:0000256" key="2">
    <source>
        <dbReference type="ARBA" id="ARBA00093774"/>
    </source>
</evidence>
<reference evidence="4 5" key="1">
    <citation type="submission" date="2024-10" db="EMBL/GenBank/DDBJ databases">
        <title>The Natural Products Discovery Center: Release of the First 8490 Sequenced Strains for Exploring Actinobacteria Biosynthetic Diversity.</title>
        <authorList>
            <person name="Kalkreuter E."/>
            <person name="Kautsar S.A."/>
            <person name="Yang D."/>
            <person name="Bader C.D."/>
            <person name="Teijaro C.N."/>
            <person name="Fluegel L."/>
            <person name="Davis C.M."/>
            <person name="Simpson J.R."/>
            <person name="Lauterbach L."/>
            <person name="Steele A.D."/>
            <person name="Gui C."/>
            <person name="Meng S."/>
            <person name="Li G."/>
            <person name="Viehrig K."/>
            <person name="Ye F."/>
            <person name="Su P."/>
            <person name="Kiefer A.F."/>
            <person name="Nichols A."/>
            <person name="Cepeda A.J."/>
            <person name="Yan W."/>
            <person name="Fan B."/>
            <person name="Jiang Y."/>
            <person name="Adhikari A."/>
            <person name="Zheng C.-J."/>
            <person name="Schuster L."/>
            <person name="Cowan T.M."/>
            <person name="Smanski M.J."/>
            <person name="Chevrette M.G."/>
            <person name="De Carvalho L.P.S."/>
            <person name="Shen B."/>
        </authorList>
    </citation>
    <scope>NUCLEOTIDE SEQUENCE [LARGE SCALE GENOMIC DNA]</scope>
    <source>
        <strain evidence="4 5">NPDC019626</strain>
    </source>
</reference>
<dbReference type="Pfam" id="PF26580">
    <property type="entry name" value="Mtb12_C"/>
    <property type="match status" value="1"/>
</dbReference>
<dbReference type="InterPro" id="IPR058644">
    <property type="entry name" value="Mtb12-like_C"/>
</dbReference>
<feature type="domain" description="Low molecular weight antigen MTB12-like C-terminal" evidence="3">
    <location>
        <begin position="62"/>
        <end position="173"/>
    </location>
</feature>
<gene>
    <name evidence="4" type="ORF">ACH47G_26280</name>
</gene>
<protein>
    <recommendedName>
        <fullName evidence="3">Low molecular weight antigen MTB12-like C-terminal domain-containing protein</fullName>
    </recommendedName>
</protein>
<evidence type="ECO:0000313" key="5">
    <source>
        <dbReference type="Proteomes" id="UP001611450"/>
    </source>
</evidence>
<evidence type="ECO:0000313" key="4">
    <source>
        <dbReference type="EMBL" id="MFI2324002.1"/>
    </source>
</evidence>
<organism evidence="4 5">
    <name type="scientific">Nocardia beijingensis</name>
    <dbReference type="NCBI Taxonomy" id="95162"/>
    <lineage>
        <taxon>Bacteria</taxon>
        <taxon>Bacillati</taxon>
        <taxon>Actinomycetota</taxon>
        <taxon>Actinomycetes</taxon>
        <taxon>Mycobacteriales</taxon>
        <taxon>Nocardiaceae</taxon>
        <taxon>Nocardia</taxon>
    </lineage>
</organism>
<dbReference type="EMBL" id="JBIRXV010000006">
    <property type="protein sequence ID" value="MFI2324002.1"/>
    <property type="molecule type" value="Genomic_DNA"/>
</dbReference>
<sequence length="173" mass="18023">MSISAMESTQARERLEERMISTRKKLSALTIAAAGVIGAFGTITVPAIAEAAPLTAPLHASAPSAGELRAKLAVVFNTGASRGARAAELETGEAGLPVFDTAAALIAIAPPSWRWNVVGPVTVNGDTAYATLTTSTDGYDPWNFDLSWKQIGGTWKLSRESICTIGNFVGQGC</sequence>
<dbReference type="RefSeq" id="WP_350909616.1">
    <property type="nucleotide sequence ID" value="NZ_JBEORE010000039.1"/>
</dbReference>